<dbReference type="GO" id="GO:0009378">
    <property type="term" value="F:four-way junction helicase activity"/>
    <property type="evidence" value="ECO:0007669"/>
    <property type="project" value="TreeGrafter"/>
</dbReference>
<dbReference type="Proteomes" id="UP000054564">
    <property type="component" value="Unassembled WGS sequence"/>
</dbReference>
<dbReference type="PROSITE" id="PS51192">
    <property type="entry name" value="HELICASE_ATP_BIND_1"/>
    <property type="match status" value="1"/>
</dbReference>
<keyword evidence="2" id="KW-0238">DNA-binding</keyword>
<comment type="similarity">
    <text evidence="1">Belongs to the helicase family. RecQ subfamily.</text>
</comment>
<dbReference type="GO" id="GO:0005737">
    <property type="term" value="C:cytoplasm"/>
    <property type="evidence" value="ECO:0007669"/>
    <property type="project" value="TreeGrafter"/>
</dbReference>
<dbReference type="InterPro" id="IPR027417">
    <property type="entry name" value="P-loop_NTPase"/>
</dbReference>
<dbReference type="GO" id="GO:0005694">
    <property type="term" value="C:chromosome"/>
    <property type="evidence" value="ECO:0007669"/>
    <property type="project" value="TreeGrafter"/>
</dbReference>
<dbReference type="GO" id="GO:0043138">
    <property type="term" value="F:3'-5' DNA helicase activity"/>
    <property type="evidence" value="ECO:0007669"/>
    <property type="project" value="UniProtKB-EC"/>
</dbReference>
<dbReference type="InterPro" id="IPR014001">
    <property type="entry name" value="Helicase_ATP-bd"/>
</dbReference>
<evidence type="ECO:0000256" key="3">
    <source>
        <dbReference type="ARBA" id="ARBA00023235"/>
    </source>
</evidence>
<keyword evidence="3" id="KW-0413">Isomerase</keyword>
<protein>
    <recommendedName>
        <fullName evidence="5">DNA 3'-5' helicase</fullName>
        <ecNumber evidence="5">5.6.2.4</ecNumber>
    </recommendedName>
</protein>
<dbReference type="SUPFAM" id="SSF52540">
    <property type="entry name" value="P-loop containing nucleoside triphosphate hydrolases"/>
    <property type="match status" value="1"/>
</dbReference>
<evidence type="ECO:0000259" key="6">
    <source>
        <dbReference type="PROSITE" id="PS51192"/>
    </source>
</evidence>
<dbReference type="Gene3D" id="3.40.50.300">
    <property type="entry name" value="P-loop containing nucleotide triphosphate hydrolases"/>
    <property type="match status" value="1"/>
</dbReference>
<evidence type="ECO:0000256" key="1">
    <source>
        <dbReference type="ARBA" id="ARBA00005446"/>
    </source>
</evidence>
<accession>A0A0L0V4W7</accession>
<dbReference type="GO" id="GO:0000724">
    <property type="term" value="P:double-strand break repair via homologous recombination"/>
    <property type="evidence" value="ECO:0007669"/>
    <property type="project" value="TreeGrafter"/>
</dbReference>
<organism evidence="7 8">
    <name type="scientific">Puccinia striiformis f. sp. tritici PST-78</name>
    <dbReference type="NCBI Taxonomy" id="1165861"/>
    <lineage>
        <taxon>Eukaryota</taxon>
        <taxon>Fungi</taxon>
        <taxon>Dikarya</taxon>
        <taxon>Basidiomycota</taxon>
        <taxon>Pucciniomycotina</taxon>
        <taxon>Pucciniomycetes</taxon>
        <taxon>Pucciniales</taxon>
        <taxon>Pucciniaceae</taxon>
        <taxon>Puccinia</taxon>
    </lineage>
</organism>
<dbReference type="EC" id="5.6.2.4" evidence="5"/>
<evidence type="ECO:0000313" key="8">
    <source>
        <dbReference type="Proteomes" id="UP000054564"/>
    </source>
</evidence>
<comment type="caution">
    <text evidence="7">The sequence shown here is derived from an EMBL/GenBank/DDBJ whole genome shotgun (WGS) entry which is preliminary data.</text>
</comment>
<evidence type="ECO:0000313" key="7">
    <source>
        <dbReference type="EMBL" id="KNE94241.1"/>
    </source>
</evidence>
<dbReference type="PANTHER" id="PTHR13710">
    <property type="entry name" value="DNA HELICASE RECQ FAMILY MEMBER"/>
    <property type="match status" value="1"/>
</dbReference>
<dbReference type="GO" id="GO:0003677">
    <property type="term" value="F:DNA binding"/>
    <property type="evidence" value="ECO:0007669"/>
    <property type="project" value="UniProtKB-KW"/>
</dbReference>
<dbReference type="EMBL" id="AJIL01000120">
    <property type="protein sequence ID" value="KNE94241.1"/>
    <property type="molecule type" value="Genomic_DNA"/>
</dbReference>
<keyword evidence="8" id="KW-1185">Reference proteome</keyword>
<reference evidence="8" key="1">
    <citation type="submission" date="2014-03" db="EMBL/GenBank/DDBJ databases">
        <title>The Genome Sequence of Puccinia striiformis f. sp. tritici PST-78.</title>
        <authorList>
            <consortium name="The Broad Institute Genome Sequencing Platform"/>
            <person name="Cuomo C."/>
            <person name="Hulbert S."/>
            <person name="Chen X."/>
            <person name="Walker B."/>
            <person name="Young S.K."/>
            <person name="Zeng Q."/>
            <person name="Gargeya S."/>
            <person name="Fitzgerald M."/>
            <person name="Haas B."/>
            <person name="Abouelleil A."/>
            <person name="Alvarado L."/>
            <person name="Arachchi H.M."/>
            <person name="Berlin A.M."/>
            <person name="Chapman S.B."/>
            <person name="Goldberg J."/>
            <person name="Griggs A."/>
            <person name="Gujja S."/>
            <person name="Hansen M."/>
            <person name="Howarth C."/>
            <person name="Imamovic A."/>
            <person name="Larimer J."/>
            <person name="McCowan C."/>
            <person name="Montmayeur A."/>
            <person name="Murphy C."/>
            <person name="Neiman D."/>
            <person name="Pearson M."/>
            <person name="Priest M."/>
            <person name="Roberts A."/>
            <person name="Saif S."/>
            <person name="Shea T."/>
            <person name="Sisk P."/>
            <person name="Sykes S."/>
            <person name="Wortman J."/>
            <person name="Nusbaum C."/>
            <person name="Birren B."/>
        </authorList>
    </citation>
    <scope>NUCLEOTIDE SEQUENCE [LARGE SCALE GENOMIC DNA]</scope>
    <source>
        <strain evidence="8">race PST-78</strain>
    </source>
</reference>
<evidence type="ECO:0000256" key="4">
    <source>
        <dbReference type="ARBA" id="ARBA00034617"/>
    </source>
</evidence>
<evidence type="ECO:0000256" key="2">
    <source>
        <dbReference type="ARBA" id="ARBA00023125"/>
    </source>
</evidence>
<dbReference type="PANTHER" id="PTHR13710:SF105">
    <property type="entry name" value="ATP-DEPENDENT DNA HELICASE Q1"/>
    <property type="match status" value="1"/>
</dbReference>
<name>A0A0L0V4W7_9BASI</name>
<feature type="domain" description="Helicase ATP-binding" evidence="6">
    <location>
        <begin position="80"/>
        <end position="246"/>
    </location>
</feature>
<dbReference type="AlphaFoldDB" id="A0A0L0V4W7"/>
<proteinExistence type="inferred from homology"/>
<gene>
    <name evidence="7" type="ORF">PSTG_12373</name>
</gene>
<sequence length="493" mass="54660">MLAINLPRRPSERLAGLARILPPIATGVKATQCKTSPVFIEVNVAQKILDLDNNELRAFIEKDTLERYKQPSKPLQVDTVVNLVRGRNTFLLAATGFGKSRIPEMYLNLTTRNRKGEIQGVVVVLNPLDELGNNQVEEKVAAGPEILLNNRLFEDVYLSHEFQSKLVLAVAHEAPMIYLWGLVGSGKKHLKSLVRHQDQGIFWPGYGNIGAALLNKNKALILLMSATCRPVAIEAIKKDLLRLYPSEEQAPNNQIVLCLIYSSTQHATLKVLEVLDNARGTSGQHLAPDSPFARRSHACTGDLDKRDCISNFRAGGVPLISCDLALGMGQNWKAVRQTKLATTSKKVRLVPVKLSKEKLIILKETLQKDCHKLIEKAVGTGGTIVARRFFGTTEADLIVNNINKICDRHDMEVVIGGKGFDGQIDALMESMENYINDPHNRYPEIHVARNESVVLRDVSNTQRSTCENSLLETNLPRCTASSEEANLTKVEIE</sequence>
<comment type="catalytic activity">
    <reaction evidence="4">
        <text>Couples ATP hydrolysis with the unwinding of duplex DNA by translocating in the 3'-5' direction.</text>
        <dbReference type="EC" id="5.6.2.4"/>
    </reaction>
</comment>
<evidence type="ECO:0000256" key="5">
    <source>
        <dbReference type="ARBA" id="ARBA00034808"/>
    </source>
</evidence>